<dbReference type="Proteomes" id="UP000825729">
    <property type="component" value="Unassembled WGS sequence"/>
</dbReference>
<comment type="caution">
    <text evidence="1">The sequence shown here is derived from an EMBL/GenBank/DDBJ whole genome shotgun (WGS) entry which is preliminary data.</text>
</comment>
<reference evidence="1 2" key="1">
    <citation type="submission" date="2021-07" db="EMBL/GenBank/DDBJ databases">
        <title>The Aristolochia fimbriata genome: insights into angiosperm evolution, floral development and chemical biosynthesis.</title>
        <authorList>
            <person name="Jiao Y."/>
        </authorList>
    </citation>
    <scope>NUCLEOTIDE SEQUENCE [LARGE SCALE GENOMIC DNA]</scope>
    <source>
        <strain evidence="1">IBCAS-2021</strain>
        <tissue evidence="1">Leaf</tissue>
    </source>
</reference>
<organism evidence="1 2">
    <name type="scientific">Aristolochia fimbriata</name>
    <name type="common">White veined hardy Dutchman's pipe vine</name>
    <dbReference type="NCBI Taxonomy" id="158543"/>
    <lineage>
        <taxon>Eukaryota</taxon>
        <taxon>Viridiplantae</taxon>
        <taxon>Streptophyta</taxon>
        <taxon>Embryophyta</taxon>
        <taxon>Tracheophyta</taxon>
        <taxon>Spermatophyta</taxon>
        <taxon>Magnoliopsida</taxon>
        <taxon>Magnoliidae</taxon>
        <taxon>Piperales</taxon>
        <taxon>Aristolochiaceae</taxon>
        <taxon>Aristolochia</taxon>
    </lineage>
</organism>
<name>A0AAV7FAN3_ARIFI</name>
<accession>A0AAV7FAN3</accession>
<gene>
    <name evidence="1" type="ORF">H6P81_001615</name>
</gene>
<dbReference type="EMBL" id="JAINDJ010000002">
    <property type="protein sequence ID" value="KAG9457107.1"/>
    <property type="molecule type" value="Genomic_DNA"/>
</dbReference>
<protein>
    <submittedName>
        <fullName evidence="1">Uncharacterized protein</fullName>
    </submittedName>
</protein>
<sequence length="126" mass="13963">MKSDIGRSCSLSDLSRPNTQRDLSRCHLRSLSRGCDFSPACDLFLPPAISLPVLLSSTCDFSPTCAALKLSSLLNIGSSFTRISGVITKSRYRDEERYTPTNAMDLICDSKREIDSSNDDKNTSYR</sequence>
<dbReference type="AlphaFoldDB" id="A0AAV7FAN3"/>
<proteinExistence type="predicted"/>
<keyword evidence="2" id="KW-1185">Reference proteome</keyword>
<evidence type="ECO:0000313" key="1">
    <source>
        <dbReference type="EMBL" id="KAG9457107.1"/>
    </source>
</evidence>
<evidence type="ECO:0000313" key="2">
    <source>
        <dbReference type="Proteomes" id="UP000825729"/>
    </source>
</evidence>